<proteinExistence type="predicted"/>
<evidence type="ECO:0000313" key="2">
    <source>
        <dbReference type="EMBL" id="ASJ23595.1"/>
    </source>
</evidence>
<reference evidence="3" key="1">
    <citation type="submission" date="2017-06" db="EMBL/GenBank/DDBJ databases">
        <title>Whole genome sequence of Laribacter hongkongensis LHGZ1.</title>
        <authorList>
            <person name="Chen D."/>
            <person name="Wu H."/>
            <person name="Chen J."/>
        </authorList>
    </citation>
    <scope>NUCLEOTIDE SEQUENCE [LARGE SCALE GENOMIC DNA]</scope>
    <source>
        <strain evidence="3">LHGZ1</strain>
    </source>
</reference>
<sequence>MIKPLKMDYFNQTYKNKLKFTAAPHSKTKYPSSRNEQSATKINIKKPDNKQVKHFKTN</sequence>
<name>A0A248LGI6_9NEIS</name>
<dbReference type="Proteomes" id="UP000197424">
    <property type="component" value="Chromosome"/>
</dbReference>
<organism evidence="2 3">
    <name type="scientific">Laribacter hongkongensis</name>
    <dbReference type="NCBI Taxonomy" id="168471"/>
    <lineage>
        <taxon>Bacteria</taxon>
        <taxon>Pseudomonadati</taxon>
        <taxon>Pseudomonadota</taxon>
        <taxon>Betaproteobacteria</taxon>
        <taxon>Neisseriales</taxon>
        <taxon>Aquaspirillaceae</taxon>
        <taxon>Laribacter</taxon>
    </lineage>
</organism>
<evidence type="ECO:0000256" key="1">
    <source>
        <dbReference type="SAM" id="MobiDB-lite"/>
    </source>
</evidence>
<feature type="compositionally biased region" description="Polar residues" evidence="1">
    <location>
        <begin position="29"/>
        <end position="41"/>
    </location>
</feature>
<accession>A0A248LGI6</accession>
<evidence type="ECO:0000313" key="3">
    <source>
        <dbReference type="Proteomes" id="UP000197424"/>
    </source>
</evidence>
<feature type="region of interest" description="Disordered" evidence="1">
    <location>
        <begin position="22"/>
        <end position="58"/>
    </location>
</feature>
<dbReference type="AlphaFoldDB" id="A0A248LGI6"/>
<protein>
    <submittedName>
        <fullName evidence="2">Uncharacterized protein</fullName>
    </submittedName>
</protein>
<dbReference type="EMBL" id="CP022115">
    <property type="protein sequence ID" value="ASJ23595.1"/>
    <property type="molecule type" value="Genomic_DNA"/>
</dbReference>
<gene>
    <name evidence="2" type="ORF">LHGZ1_0764</name>
</gene>